<dbReference type="FunFam" id="3.60.21.10:FF:000020">
    <property type="entry name" value="NT5E isoform 4"/>
    <property type="match status" value="1"/>
</dbReference>
<dbReference type="SUPFAM" id="SSF56300">
    <property type="entry name" value="Metallo-dependent phosphatases"/>
    <property type="match status" value="1"/>
</dbReference>
<protein>
    <recommendedName>
        <fullName evidence="15">5'-nucleotidase</fullName>
    </recommendedName>
</protein>
<dbReference type="GO" id="GO:0046872">
    <property type="term" value="F:metal ion binding"/>
    <property type="evidence" value="ECO:0007669"/>
    <property type="project" value="UniProtKB-KW"/>
</dbReference>
<dbReference type="Gene3D" id="3.90.780.10">
    <property type="entry name" value="5'-Nucleotidase, C-terminal domain"/>
    <property type="match status" value="1"/>
</dbReference>
<keyword evidence="5" id="KW-0964">Secreted</keyword>
<evidence type="ECO:0000256" key="5">
    <source>
        <dbReference type="ARBA" id="ARBA00022525"/>
    </source>
</evidence>
<keyword evidence="14" id="KW-1185">Reference proteome</keyword>
<dbReference type="InterPro" id="IPR008334">
    <property type="entry name" value="5'-Nucleotdase_C"/>
</dbReference>
<evidence type="ECO:0000256" key="10">
    <source>
        <dbReference type="RuleBase" id="RU362119"/>
    </source>
</evidence>
<dbReference type="PANTHER" id="PTHR11575:SF24">
    <property type="entry name" value="5'-NUCLEOTIDASE"/>
    <property type="match status" value="1"/>
</dbReference>
<evidence type="ECO:0000256" key="2">
    <source>
        <dbReference type="ARBA" id="ARBA00004613"/>
    </source>
</evidence>
<dbReference type="GO" id="GO:0005886">
    <property type="term" value="C:plasma membrane"/>
    <property type="evidence" value="ECO:0007669"/>
    <property type="project" value="TreeGrafter"/>
</dbReference>
<dbReference type="AlphaFoldDB" id="A0AAD9NQ47"/>
<organism evidence="13 14">
    <name type="scientific">Ridgeia piscesae</name>
    <name type="common">Tubeworm</name>
    <dbReference type="NCBI Taxonomy" id="27915"/>
    <lineage>
        <taxon>Eukaryota</taxon>
        <taxon>Metazoa</taxon>
        <taxon>Spiralia</taxon>
        <taxon>Lophotrochozoa</taxon>
        <taxon>Annelida</taxon>
        <taxon>Polychaeta</taxon>
        <taxon>Sedentaria</taxon>
        <taxon>Canalipalpata</taxon>
        <taxon>Sabellida</taxon>
        <taxon>Siboglinidae</taxon>
        <taxon>Ridgeia</taxon>
    </lineage>
</organism>
<dbReference type="InterPro" id="IPR036907">
    <property type="entry name" value="5'-Nucleotdase_C_sf"/>
</dbReference>
<dbReference type="Proteomes" id="UP001209878">
    <property type="component" value="Unassembled WGS sequence"/>
</dbReference>
<dbReference type="Pfam" id="PF02872">
    <property type="entry name" value="5_nucleotid_C"/>
    <property type="match status" value="1"/>
</dbReference>
<accession>A0AAD9NQ47</accession>
<evidence type="ECO:0008006" key="15">
    <source>
        <dbReference type="Google" id="ProtNLM"/>
    </source>
</evidence>
<comment type="similarity">
    <text evidence="3 10">Belongs to the 5'-nucleotidase family.</text>
</comment>
<keyword evidence="7" id="KW-0732">Signal</keyword>
<dbReference type="Pfam" id="PF00149">
    <property type="entry name" value="Metallophos"/>
    <property type="match status" value="1"/>
</dbReference>
<sequence length="547" mass="60566">MWVRRTVGRQAGQYVLYSTSRDRWDCYSTDRGTEGYTKVEEIRRSHDNVLLLDAGNEFQGTISFLYYQGKMTAHFMNRLRYDAMTFGNHEFDSGVATLTTFVQNLTFPVVSANIDASKEPTLAACFTKSTIVNKSNEQIGIVGYTTPETKVTVDPVNVKRLDFLDPIPSIQAEVDKLRAQNVNKIFVLGHGGYLLDQKIAKNVKGIDVVVGGHSHTFLYSGNPPSIEKAEGDYPTVVKQDSGDEVLVVQAFAYGKYLGFLQLEFDDAGKVTSWAGQPIVLDKFVEQDKDTMAELQSFQQPLKTFRDHVIGKSNVLLEGGLTCLKRECSLGSLLSTAMWYQQLRPATDDSWTSVSAAVINGGNIRASIQSGNISVENVMQALPFGNSVFSVDLEGRYITEMLEHSVKDDNSRELAGKFLQMSGIKVDYDLSKPNGKRVARVHIRCTRCVVPRFEKLLPKETYSIITTTFIIYGGNGYSMVAKHGRNIVPYGNLLSDILIAQLQQHSPIVQGLDDTIVFETPTSVTTSASTRVTLGSLLLSLRLVATLV</sequence>
<dbReference type="GO" id="GO:0005576">
    <property type="term" value="C:extracellular region"/>
    <property type="evidence" value="ECO:0007669"/>
    <property type="project" value="UniProtKB-SubCell"/>
</dbReference>
<keyword evidence="9 10" id="KW-0378">Hydrolase</keyword>
<evidence type="ECO:0000313" key="14">
    <source>
        <dbReference type="Proteomes" id="UP001209878"/>
    </source>
</evidence>
<comment type="subcellular location">
    <subcellularLocation>
        <location evidence="2">Secreted</location>
    </subcellularLocation>
</comment>
<reference evidence="13" key="1">
    <citation type="journal article" date="2023" name="Mol. Biol. Evol.">
        <title>Third-Generation Sequencing Reveals the Adaptive Role of the Epigenome in Three Deep-Sea Polychaetes.</title>
        <authorList>
            <person name="Perez M."/>
            <person name="Aroh O."/>
            <person name="Sun Y."/>
            <person name="Lan Y."/>
            <person name="Juniper S.K."/>
            <person name="Young C.R."/>
            <person name="Angers B."/>
            <person name="Qian P.Y."/>
        </authorList>
    </citation>
    <scope>NUCLEOTIDE SEQUENCE</scope>
    <source>
        <strain evidence="13">R07B-5</strain>
    </source>
</reference>
<evidence type="ECO:0000256" key="3">
    <source>
        <dbReference type="ARBA" id="ARBA00006654"/>
    </source>
</evidence>
<evidence type="ECO:0000256" key="4">
    <source>
        <dbReference type="ARBA" id="ARBA00022442"/>
    </source>
</evidence>
<keyword evidence="8 10" id="KW-0547">Nucleotide-binding</keyword>
<feature type="domain" description="5'-Nucleotidase C-terminal" evidence="12">
    <location>
        <begin position="308"/>
        <end position="480"/>
    </location>
</feature>
<keyword evidence="4" id="KW-1201">Platelet aggregation inhibiting toxin</keyword>
<dbReference type="CDD" id="cd07409">
    <property type="entry name" value="MPP_CD73_N"/>
    <property type="match status" value="1"/>
</dbReference>
<keyword evidence="4" id="KW-1199">Hemostasis impairing toxin</keyword>
<evidence type="ECO:0000256" key="7">
    <source>
        <dbReference type="ARBA" id="ARBA00022729"/>
    </source>
</evidence>
<dbReference type="InterPro" id="IPR004843">
    <property type="entry name" value="Calcineurin-like_PHP"/>
</dbReference>
<dbReference type="Gene3D" id="3.60.21.10">
    <property type="match status" value="1"/>
</dbReference>
<evidence type="ECO:0000313" key="13">
    <source>
        <dbReference type="EMBL" id="KAK2178270.1"/>
    </source>
</evidence>
<dbReference type="EMBL" id="JAODUO010000550">
    <property type="protein sequence ID" value="KAK2178270.1"/>
    <property type="molecule type" value="Genomic_DNA"/>
</dbReference>
<dbReference type="PANTHER" id="PTHR11575">
    <property type="entry name" value="5'-NUCLEOTIDASE-RELATED"/>
    <property type="match status" value="1"/>
</dbReference>
<comment type="caution">
    <text evidence="13">The sequence shown here is derived from an EMBL/GenBank/DDBJ whole genome shotgun (WGS) entry which is preliminary data.</text>
</comment>
<dbReference type="PRINTS" id="PR01607">
    <property type="entry name" value="APYRASEFAMLY"/>
</dbReference>
<dbReference type="GO" id="GO:0000166">
    <property type="term" value="F:nucleotide binding"/>
    <property type="evidence" value="ECO:0007669"/>
    <property type="project" value="UniProtKB-KW"/>
</dbReference>
<dbReference type="FunFam" id="3.90.780.10:FF:000004">
    <property type="entry name" value="UDP-sugar hydrolase, putative"/>
    <property type="match status" value="1"/>
</dbReference>
<gene>
    <name evidence="13" type="ORF">NP493_550g03009</name>
</gene>
<evidence type="ECO:0000259" key="12">
    <source>
        <dbReference type="Pfam" id="PF02872"/>
    </source>
</evidence>
<evidence type="ECO:0000259" key="11">
    <source>
        <dbReference type="Pfam" id="PF00149"/>
    </source>
</evidence>
<dbReference type="SUPFAM" id="SSF55816">
    <property type="entry name" value="5'-nucleotidase (syn. UDP-sugar hydrolase), C-terminal domain"/>
    <property type="match status" value="1"/>
</dbReference>
<evidence type="ECO:0000256" key="6">
    <source>
        <dbReference type="ARBA" id="ARBA00022723"/>
    </source>
</evidence>
<dbReference type="InterPro" id="IPR006179">
    <property type="entry name" value="5_nucleotidase/apyrase"/>
</dbReference>
<keyword evidence="6" id="KW-0479">Metal-binding</keyword>
<feature type="domain" description="Calcineurin-like phosphoesterase" evidence="11">
    <location>
        <begin position="39"/>
        <end position="216"/>
    </location>
</feature>
<evidence type="ECO:0000256" key="1">
    <source>
        <dbReference type="ARBA" id="ARBA00000815"/>
    </source>
</evidence>
<dbReference type="GO" id="GO:0006196">
    <property type="term" value="P:AMP catabolic process"/>
    <property type="evidence" value="ECO:0007669"/>
    <property type="project" value="TreeGrafter"/>
</dbReference>
<dbReference type="GO" id="GO:0008253">
    <property type="term" value="F:5'-nucleotidase activity"/>
    <property type="evidence" value="ECO:0007669"/>
    <property type="project" value="UniProtKB-EC"/>
</dbReference>
<evidence type="ECO:0000256" key="8">
    <source>
        <dbReference type="ARBA" id="ARBA00022741"/>
    </source>
</evidence>
<keyword evidence="4" id="KW-0800">Toxin</keyword>
<dbReference type="InterPro" id="IPR029052">
    <property type="entry name" value="Metallo-depent_PP-like"/>
</dbReference>
<evidence type="ECO:0000256" key="9">
    <source>
        <dbReference type="ARBA" id="ARBA00022801"/>
    </source>
</evidence>
<name>A0AAD9NQ47_RIDPI</name>
<proteinExistence type="inferred from homology"/>
<comment type="catalytic activity">
    <reaction evidence="1">
        <text>a ribonucleoside 5'-phosphate + H2O = a ribonucleoside + phosphate</text>
        <dbReference type="Rhea" id="RHEA:12484"/>
        <dbReference type="ChEBI" id="CHEBI:15377"/>
        <dbReference type="ChEBI" id="CHEBI:18254"/>
        <dbReference type="ChEBI" id="CHEBI:43474"/>
        <dbReference type="ChEBI" id="CHEBI:58043"/>
        <dbReference type="EC" id="3.1.3.5"/>
    </reaction>
</comment>